<dbReference type="Gene3D" id="3.30.70.3000">
    <property type="match status" value="1"/>
</dbReference>
<dbReference type="InterPro" id="IPR025845">
    <property type="entry name" value="Thg1_C_dom"/>
</dbReference>
<name>A0AAN7R3E3_TRANT</name>
<feature type="domain" description="Thg1 C-terminal" evidence="2">
    <location>
        <begin position="2"/>
        <end position="82"/>
    </location>
</feature>
<sequence>MLVKSGKTKDEAQKSLKGIQSQENCELLPQHFSIDYSSLSVMFRQGSSVCRVKIFVPRMQARRHQYQRHKLQIIPMNNKRKIKLIEVNASNGRLHLQKWISPLDKPSPISPPDRDTGLHEQARESNGSVVAVTEWAE</sequence>
<keyword evidence="4" id="KW-1185">Reference proteome</keyword>
<evidence type="ECO:0000256" key="1">
    <source>
        <dbReference type="SAM" id="MobiDB-lite"/>
    </source>
</evidence>
<dbReference type="GO" id="GO:0006400">
    <property type="term" value="P:tRNA modification"/>
    <property type="evidence" value="ECO:0007669"/>
    <property type="project" value="InterPro"/>
</dbReference>
<evidence type="ECO:0000313" key="3">
    <source>
        <dbReference type="EMBL" id="KAK4784353.1"/>
    </source>
</evidence>
<dbReference type="EMBL" id="JAXQNO010000014">
    <property type="protein sequence ID" value="KAK4784353.1"/>
    <property type="molecule type" value="Genomic_DNA"/>
</dbReference>
<gene>
    <name evidence="3" type="ORF">SAY86_018721</name>
</gene>
<feature type="region of interest" description="Disordered" evidence="1">
    <location>
        <begin position="101"/>
        <end position="137"/>
    </location>
</feature>
<dbReference type="Pfam" id="PF14413">
    <property type="entry name" value="Thg1C"/>
    <property type="match status" value="1"/>
</dbReference>
<dbReference type="GO" id="GO:0000287">
    <property type="term" value="F:magnesium ion binding"/>
    <property type="evidence" value="ECO:0007669"/>
    <property type="project" value="InterPro"/>
</dbReference>
<proteinExistence type="predicted"/>
<protein>
    <recommendedName>
        <fullName evidence="2">Thg1 C-terminal domain-containing protein</fullName>
    </recommendedName>
</protein>
<evidence type="ECO:0000259" key="2">
    <source>
        <dbReference type="Pfam" id="PF14413"/>
    </source>
</evidence>
<dbReference type="AlphaFoldDB" id="A0AAN7R3E3"/>
<dbReference type="PANTHER" id="PTHR12729:SF6">
    <property type="entry name" value="TRNA(HIS) GUANYLYLTRANSFERASE-RELATED"/>
    <property type="match status" value="1"/>
</dbReference>
<reference evidence="3 4" key="1">
    <citation type="journal article" date="2023" name="Hortic Res">
        <title>Pangenome of water caltrop reveals structural variations and asymmetric subgenome divergence after allopolyploidization.</title>
        <authorList>
            <person name="Zhang X."/>
            <person name="Chen Y."/>
            <person name="Wang L."/>
            <person name="Yuan Y."/>
            <person name="Fang M."/>
            <person name="Shi L."/>
            <person name="Lu R."/>
            <person name="Comes H.P."/>
            <person name="Ma Y."/>
            <person name="Chen Y."/>
            <person name="Huang G."/>
            <person name="Zhou Y."/>
            <person name="Zheng Z."/>
            <person name="Qiu Y."/>
        </authorList>
    </citation>
    <scope>NUCLEOTIDE SEQUENCE [LARGE SCALE GENOMIC DNA]</scope>
    <source>
        <strain evidence="3">F231</strain>
    </source>
</reference>
<dbReference type="InterPro" id="IPR007537">
    <property type="entry name" value="tRNAHis_GuaTrfase_Thg1"/>
</dbReference>
<accession>A0AAN7R3E3</accession>
<dbReference type="InterPro" id="IPR038469">
    <property type="entry name" value="tRNAHis_GuaTrfase_Thg1_sf"/>
</dbReference>
<dbReference type="Proteomes" id="UP001346149">
    <property type="component" value="Unassembled WGS sequence"/>
</dbReference>
<evidence type="ECO:0000313" key="4">
    <source>
        <dbReference type="Proteomes" id="UP001346149"/>
    </source>
</evidence>
<organism evidence="3 4">
    <name type="scientific">Trapa natans</name>
    <name type="common">Water chestnut</name>
    <dbReference type="NCBI Taxonomy" id="22666"/>
    <lineage>
        <taxon>Eukaryota</taxon>
        <taxon>Viridiplantae</taxon>
        <taxon>Streptophyta</taxon>
        <taxon>Embryophyta</taxon>
        <taxon>Tracheophyta</taxon>
        <taxon>Spermatophyta</taxon>
        <taxon>Magnoliopsida</taxon>
        <taxon>eudicotyledons</taxon>
        <taxon>Gunneridae</taxon>
        <taxon>Pentapetalae</taxon>
        <taxon>rosids</taxon>
        <taxon>malvids</taxon>
        <taxon>Myrtales</taxon>
        <taxon>Lythraceae</taxon>
        <taxon>Trapa</taxon>
    </lineage>
</organism>
<comment type="caution">
    <text evidence="3">The sequence shown here is derived from an EMBL/GenBank/DDBJ whole genome shotgun (WGS) entry which is preliminary data.</text>
</comment>
<dbReference type="GO" id="GO:0008193">
    <property type="term" value="F:tRNA guanylyltransferase activity"/>
    <property type="evidence" value="ECO:0007669"/>
    <property type="project" value="InterPro"/>
</dbReference>
<dbReference type="PANTHER" id="PTHR12729">
    <property type="entry name" value="TRNA(HIS) GUANYLYLTRANSFERASE-RELATED"/>
    <property type="match status" value="1"/>
</dbReference>
<feature type="compositionally biased region" description="Basic and acidic residues" evidence="1">
    <location>
        <begin position="112"/>
        <end position="123"/>
    </location>
</feature>